<feature type="region of interest" description="Disordered" evidence="2">
    <location>
        <begin position="303"/>
        <end position="332"/>
    </location>
</feature>
<dbReference type="EMBL" id="MJEA01000005">
    <property type="protein sequence ID" value="OQO70375.1"/>
    <property type="molecule type" value="Genomic_DNA"/>
</dbReference>
<feature type="coiled-coil region" evidence="1">
    <location>
        <begin position="223"/>
        <end position="250"/>
    </location>
</feature>
<evidence type="ECO:0000313" key="4">
    <source>
        <dbReference type="Proteomes" id="UP000192477"/>
    </source>
</evidence>
<name>A0A1V8YCM5_9ENTE</name>
<evidence type="ECO:0000256" key="1">
    <source>
        <dbReference type="SAM" id="Coils"/>
    </source>
</evidence>
<accession>A0A1V8YCM5</accession>
<dbReference type="Proteomes" id="UP000192477">
    <property type="component" value="Unassembled WGS sequence"/>
</dbReference>
<feature type="compositionally biased region" description="Polar residues" evidence="2">
    <location>
        <begin position="303"/>
        <end position="319"/>
    </location>
</feature>
<evidence type="ECO:0000313" key="3">
    <source>
        <dbReference type="EMBL" id="OQO70375.1"/>
    </source>
</evidence>
<organism evidence="3 4">
    <name type="scientific">Enterococcus villorum</name>
    <dbReference type="NCBI Taxonomy" id="112904"/>
    <lineage>
        <taxon>Bacteria</taxon>
        <taxon>Bacillati</taxon>
        <taxon>Bacillota</taxon>
        <taxon>Bacilli</taxon>
        <taxon>Lactobacillales</taxon>
        <taxon>Enterococcaceae</taxon>
        <taxon>Enterococcus</taxon>
    </lineage>
</organism>
<dbReference type="AlphaFoldDB" id="A0A1V8YCM5"/>
<evidence type="ECO:0000256" key="2">
    <source>
        <dbReference type="SAM" id="MobiDB-lite"/>
    </source>
</evidence>
<feature type="coiled-coil region" evidence="1">
    <location>
        <begin position="129"/>
        <end position="196"/>
    </location>
</feature>
<reference evidence="3 4" key="1">
    <citation type="journal article" date="2017" name="BMC Microbiol.">
        <title>Comparative genomics of Enterococcus spp. isolated from bovine feces.</title>
        <authorList>
            <person name="Beukers A.G."/>
            <person name="Zaheer R."/>
            <person name="Goji N."/>
            <person name="Amoako K.K."/>
            <person name="Chaves A.V."/>
            <person name="Ward M.P."/>
            <person name="McAllister T.A."/>
        </authorList>
    </citation>
    <scope>NUCLEOTIDE SEQUENCE [LARGE SCALE GENOMIC DNA]</scope>
    <source>
        <strain evidence="3 4">F1129D 143</strain>
    </source>
</reference>
<dbReference type="STRING" id="112904.BH747_06640"/>
<sequence length="332" mass="37988">MATTNKKHSPRLSTISEEVAVDGKIRQQDLEAYSKNSKVEIAAIETRKSELLKGSEISNLGTIQISCNNLPTHTATLELPTQLLREYASKKEEITEFLEDYVRLAKTATNRDEDIKYLKEDVEAKVTLCRNGKKDIAKTEKEISTLNQKIKEKETQITAIENSPVKNFFSYFTGAKSKLQEEITSTKHQVDNKEKKELVEKQKFLNKHTNHLKNTFIEKRPEFDRLARNADKINTKIMTLNEKMTKLRDSVSKDLFTCLAPLLGPVHRVLQQTQTNVLQSSKSLESLLKHEPKKTNDKQVFNHLTSKAMNKSNEHQNQPSKEEKAHAMAQRA</sequence>
<protein>
    <submittedName>
        <fullName evidence="3">Uncharacterized protein</fullName>
    </submittedName>
</protein>
<gene>
    <name evidence="3" type="ORF">BH747_06640</name>
</gene>
<proteinExistence type="predicted"/>
<comment type="caution">
    <text evidence="3">The sequence shown here is derived from an EMBL/GenBank/DDBJ whole genome shotgun (WGS) entry which is preliminary data.</text>
</comment>
<keyword evidence="1" id="KW-0175">Coiled coil</keyword>